<dbReference type="Proteomes" id="UP000594262">
    <property type="component" value="Unplaced"/>
</dbReference>
<sequence>MKTNGCCNAVCKEMIDELLEVNRIWKNDYDNLKQENGRLKALLRMENTGNMDDGMIEFGKGLDRGSGDCLQQRSGEDFQKTIENIRILEEQLQHLKNKCEREREEKQREILKNENLKSKLAENEEVTFQLHQTIDVLQKKIKTEEITKTNIWGGCNCEQKRKARLMGRGAFPRNEHGFTGYKDERDSMTTEYQQSKNIMVTHGQFDPFFPIF</sequence>
<organism evidence="2 3">
    <name type="scientific">Clytia hemisphaerica</name>
    <dbReference type="NCBI Taxonomy" id="252671"/>
    <lineage>
        <taxon>Eukaryota</taxon>
        <taxon>Metazoa</taxon>
        <taxon>Cnidaria</taxon>
        <taxon>Hydrozoa</taxon>
        <taxon>Hydroidolina</taxon>
        <taxon>Leptothecata</taxon>
        <taxon>Obeliida</taxon>
        <taxon>Clytiidae</taxon>
        <taxon>Clytia</taxon>
    </lineage>
</organism>
<feature type="coiled-coil region" evidence="1">
    <location>
        <begin position="78"/>
        <end position="123"/>
    </location>
</feature>
<name>A0A7M5WMI9_9CNID</name>
<dbReference type="AlphaFoldDB" id="A0A7M5WMI9"/>
<dbReference type="GeneID" id="136817709"/>
<protein>
    <submittedName>
        <fullName evidence="2">Uncharacterized protein</fullName>
    </submittedName>
</protein>
<evidence type="ECO:0000313" key="2">
    <source>
        <dbReference type="EnsemblMetazoa" id="CLYHEMP011577.1"/>
    </source>
</evidence>
<dbReference type="EnsemblMetazoa" id="CLYHEMT011577.1">
    <property type="protein sequence ID" value="CLYHEMP011577.1"/>
    <property type="gene ID" value="CLYHEMG011577"/>
</dbReference>
<evidence type="ECO:0000313" key="3">
    <source>
        <dbReference type="Proteomes" id="UP000594262"/>
    </source>
</evidence>
<keyword evidence="3" id="KW-1185">Reference proteome</keyword>
<keyword evidence="1" id="KW-0175">Coiled coil</keyword>
<accession>A0A7M5WMI9</accession>
<reference evidence="2" key="1">
    <citation type="submission" date="2021-01" db="UniProtKB">
        <authorList>
            <consortium name="EnsemblMetazoa"/>
        </authorList>
    </citation>
    <scope>IDENTIFICATION</scope>
</reference>
<feature type="coiled-coil region" evidence="1">
    <location>
        <begin position="15"/>
        <end position="42"/>
    </location>
</feature>
<proteinExistence type="predicted"/>
<evidence type="ECO:0000256" key="1">
    <source>
        <dbReference type="SAM" id="Coils"/>
    </source>
</evidence>
<dbReference type="RefSeq" id="XP_066930133.1">
    <property type="nucleotide sequence ID" value="XM_067074032.1"/>
</dbReference>